<accession>A0A6P7YJH1</accession>
<evidence type="ECO:0000256" key="24">
    <source>
        <dbReference type="PROSITE-ProRule" id="PRU00432"/>
    </source>
</evidence>
<keyword evidence="8" id="KW-0479">Metal-binding</keyword>
<dbReference type="CDD" id="cd10396">
    <property type="entry name" value="SH2_Tec_Itk"/>
    <property type="match status" value="1"/>
</dbReference>
<dbReference type="AlphaFoldDB" id="A0A6P7YJH1"/>
<dbReference type="InterPro" id="IPR011009">
    <property type="entry name" value="Kinase-like_dom_sf"/>
</dbReference>
<feature type="binding site" evidence="25">
    <location>
        <position position="391"/>
    </location>
    <ligand>
        <name>ATP</name>
        <dbReference type="ChEBI" id="CHEBI:30616"/>
    </ligand>
</feature>
<dbReference type="PROSITE" id="PS50001">
    <property type="entry name" value="SH2"/>
    <property type="match status" value="1"/>
</dbReference>
<dbReference type="InParanoid" id="A0A6P7YJH1"/>
<keyword evidence="12" id="KW-0862">Zinc</keyword>
<dbReference type="PROSITE" id="PS00107">
    <property type="entry name" value="PROTEIN_KINASE_ATP"/>
    <property type="match status" value="1"/>
</dbReference>
<dbReference type="OrthoDB" id="4062651at2759"/>
<gene>
    <name evidence="32" type="primary">ITK</name>
</gene>
<keyword evidence="31" id="KW-1185">Reference proteome</keyword>
<evidence type="ECO:0000256" key="13">
    <source>
        <dbReference type="ARBA" id="ARBA00022840"/>
    </source>
</evidence>
<proteinExistence type="inferred from homology"/>
<dbReference type="PROSITE" id="PS50011">
    <property type="entry name" value="PROTEIN_KINASE_DOM"/>
    <property type="match status" value="1"/>
</dbReference>
<evidence type="ECO:0000256" key="22">
    <source>
        <dbReference type="PROSITE-ProRule" id="PRU00191"/>
    </source>
</evidence>
<keyword evidence="4 23" id="KW-0728">SH3 domain</keyword>
<dbReference type="SMART" id="SM00107">
    <property type="entry name" value="BTK"/>
    <property type="match status" value="1"/>
</dbReference>
<dbReference type="InterPro" id="IPR036028">
    <property type="entry name" value="SH3-like_dom_sf"/>
</dbReference>
<evidence type="ECO:0000256" key="4">
    <source>
        <dbReference type="ARBA" id="ARBA00022443"/>
    </source>
</evidence>
<protein>
    <recommendedName>
        <fullName evidence="26">Tyrosine-protein kinase</fullName>
        <ecNumber evidence="26">2.7.10.2</ecNumber>
    </recommendedName>
</protein>
<dbReference type="SUPFAM" id="SSF50729">
    <property type="entry name" value="PH domain-like"/>
    <property type="match status" value="1"/>
</dbReference>
<dbReference type="SMART" id="SM00326">
    <property type="entry name" value="SH3"/>
    <property type="match status" value="1"/>
</dbReference>
<dbReference type="Pfam" id="PF00169">
    <property type="entry name" value="PH"/>
    <property type="match status" value="1"/>
</dbReference>
<dbReference type="GO" id="GO:0005634">
    <property type="term" value="C:nucleus"/>
    <property type="evidence" value="ECO:0007669"/>
    <property type="project" value="UniProtKB-SubCell"/>
</dbReference>
<reference evidence="32" key="1">
    <citation type="submission" date="2025-08" db="UniProtKB">
        <authorList>
            <consortium name="RefSeq"/>
        </authorList>
    </citation>
    <scope>IDENTIFICATION</scope>
</reference>
<keyword evidence="7 26" id="KW-0808">Transferase</keyword>
<dbReference type="GO" id="GO:0005524">
    <property type="term" value="F:ATP binding"/>
    <property type="evidence" value="ECO:0007669"/>
    <property type="project" value="UniProtKB-UniRule"/>
</dbReference>
<dbReference type="FunFam" id="2.30.29.30:FF:000244">
    <property type="entry name" value="Tyrosine-protein kinase"/>
    <property type="match status" value="1"/>
</dbReference>
<evidence type="ECO:0000256" key="10">
    <source>
        <dbReference type="ARBA" id="ARBA00022771"/>
    </source>
</evidence>
<dbReference type="SUPFAM" id="SSF50044">
    <property type="entry name" value="SH3-domain"/>
    <property type="match status" value="1"/>
</dbReference>
<feature type="domain" description="SH2" evidence="27">
    <location>
        <begin position="239"/>
        <end position="338"/>
    </location>
</feature>
<evidence type="ECO:0000256" key="23">
    <source>
        <dbReference type="PROSITE-ProRule" id="PRU00192"/>
    </source>
</evidence>
<dbReference type="PROSITE" id="PS50002">
    <property type="entry name" value="SH3"/>
    <property type="match status" value="1"/>
</dbReference>
<dbReference type="SMART" id="SM00233">
    <property type="entry name" value="PH"/>
    <property type="match status" value="1"/>
</dbReference>
<dbReference type="FunFam" id="3.30.200.20:FF:000053">
    <property type="entry name" value="Tyrosine-protein kinase"/>
    <property type="match status" value="1"/>
</dbReference>
<dbReference type="Proteomes" id="UP000515156">
    <property type="component" value="Chromosome 8"/>
</dbReference>
<dbReference type="InterPro" id="IPR001562">
    <property type="entry name" value="Znf_Btk_motif"/>
</dbReference>
<dbReference type="SMART" id="SM00219">
    <property type="entry name" value="TyrKc"/>
    <property type="match status" value="1"/>
</dbReference>
<dbReference type="KEGG" id="muo:115475773"/>
<dbReference type="PANTHER" id="PTHR24418">
    <property type="entry name" value="TYROSINE-PROTEIN KINASE"/>
    <property type="match status" value="1"/>
</dbReference>
<dbReference type="SUPFAM" id="SSF56112">
    <property type="entry name" value="Protein kinase-like (PK-like)"/>
    <property type="match status" value="1"/>
</dbReference>
<dbReference type="Pfam" id="PF00018">
    <property type="entry name" value="SH3_1"/>
    <property type="match status" value="1"/>
</dbReference>
<dbReference type="GO" id="GO:0042110">
    <property type="term" value="P:T cell activation"/>
    <property type="evidence" value="ECO:0007669"/>
    <property type="project" value="UniProtKB-ARBA"/>
</dbReference>
<feature type="domain" description="Protein kinase" evidence="30">
    <location>
        <begin position="363"/>
        <end position="615"/>
    </location>
</feature>
<dbReference type="Gene3D" id="2.30.29.30">
    <property type="entry name" value="Pleckstrin-homology domain (PH domain)/Phosphotyrosine-binding domain (PTB)"/>
    <property type="match status" value="1"/>
</dbReference>
<dbReference type="PRINTS" id="PR00402">
    <property type="entry name" value="TECBTKDOMAIN"/>
</dbReference>
<comment type="catalytic activity">
    <reaction evidence="20 26">
        <text>L-tyrosyl-[protein] + ATP = O-phospho-L-tyrosyl-[protein] + ADP + H(+)</text>
        <dbReference type="Rhea" id="RHEA:10596"/>
        <dbReference type="Rhea" id="RHEA-COMP:10136"/>
        <dbReference type="Rhea" id="RHEA-COMP:20101"/>
        <dbReference type="ChEBI" id="CHEBI:15378"/>
        <dbReference type="ChEBI" id="CHEBI:30616"/>
        <dbReference type="ChEBI" id="CHEBI:46858"/>
        <dbReference type="ChEBI" id="CHEBI:61978"/>
        <dbReference type="ChEBI" id="CHEBI:456216"/>
        <dbReference type="EC" id="2.7.10.2"/>
    </reaction>
</comment>
<dbReference type="EC" id="2.7.10.2" evidence="26"/>
<sequence length="620" mass="71949">MNNSIILEQQMIKKSQQKRRTSPSNFKVRLFVLTETSLSYFEHRHGKKKSLKGSIELSRIKCVEIVKSELSIPCSYKYPFQVLHDNYLLYVFAPDGHSRQRWVLALKEETRNNNNLMPKYHLNFWLDGRWRCCAQTEKLATGCAVYDPTKDASKKPLPPTPEDNRRSLVEDDQTWVIAIYDYNTQDPQELMLQRNDEYLLVDRSEPHWWKVQDKNGHEGYVPSSYLVEKTPNNLQTYEWYNMNMNRNKAERLLMDEGKEGAFMVRDSRQPGTYTVSVFTKALSENNPVVKHYHIKETTNENPKRFYLAEKHLFDCIPDLIKYHQHNAAGLVTRLRYPVCSWREKAPTTAGLSYGKWEINPSEISLVQEIGSGQFGVVQLGYWLDLTKVAVKMIREGAMSEEDFIEEAQVVMKLSHPKLVQLLGVCTQQAPLCLVFEFLEQGCLYDYLRNQRGTFSKETLLGMCQDVCEGMAYLERANFIHRDLAARNCLVGESQVVKVSDFGMTRFVLDDQYTSSTGTKFPVKWSSPEVFRYSRYSSKSDIWAFGVLMWEVFSEGKIPYDNRSNGEVVEAISTGLRLYKPRLASYNIYQLMNHCWMEKPEERPSFADLLSLLSEIAESEA</sequence>
<evidence type="ECO:0000256" key="9">
    <source>
        <dbReference type="ARBA" id="ARBA00022741"/>
    </source>
</evidence>
<evidence type="ECO:0000256" key="11">
    <source>
        <dbReference type="ARBA" id="ARBA00022777"/>
    </source>
</evidence>
<evidence type="ECO:0000256" key="15">
    <source>
        <dbReference type="ARBA" id="ARBA00022859"/>
    </source>
</evidence>
<evidence type="ECO:0000256" key="21">
    <source>
        <dbReference type="ARBA" id="ARBA00065420"/>
    </source>
</evidence>
<dbReference type="InterPro" id="IPR020635">
    <property type="entry name" value="Tyr_kinase_cat_dom"/>
</dbReference>
<dbReference type="PROSITE" id="PS00109">
    <property type="entry name" value="PROTEIN_KINASE_TYR"/>
    <property type="match status" value="1"/>
</dbReference>
<dbReference type="GO" id="GO:0035556">
    <property type="term" value="P:intracellular signal transduction"/>
    <property type="evidence" value="ECO:0007669"/>
    <property type="project" value="InterPro"/>
</dbReference>
<dbReference type="Pfam" id="PF00779">
    <property type="entry name" value="BTK"/>
    <property type="match status" value="1"/>
</dbReference>
<dbReference type="InterPro" id="IPR001849">
    <property type="entry name" value="PH_domain"/>
</dbReference>
<evidence type="ECO:0000256" key="17">
    <source>
        <dbReference type="ARBA" id="ARBA00023130"/>
    </source>
</evidence>
<dbReference type="InterPro" id="IPR000980">
    <property type="entry name" value="SH2"/>
</dbReference>
<keyword evidence="5" id="KW-0963">Cytoplasm</keyword>
<keyword evidence="18 26" id="KW-0829">Tyrosine-protein kinase</keyword>
<evidence type="ECO:0000259" key="29">
    <source>
        <dbReference type="PROSITE" id="PS50003"/>
    </source>
</evidence>
<dbReference type="InterPro" id="IPR001452">
    <property type="entry name" value="SH3_domain"/>
</dbReference>
<evidence type="ECO:0000256" key="14">
    <source>
        <dbReference type="ARBA" id="ARBA00022843"/>
    </source>
</evidence>
<dbReference type="GO" id="GO:0008270">
    <property type="term" value="F:zinc ion binding"/>
    <property type="evidence" value="ECO:0007669"/>
    <property type="project" value="UniProtKB-KW"/>
</dbReference>
<evidence type="ECO:0000256" key="1">
    <source>
        <dbReference type="ARBA" id="ARBA00001947"/>
    </source>
</evidence>
<evidence type="ECO:0000313" key="31">
    <source>
        <dbReference type="Proteomes" id="UP000515156"/>
    </source>
</evidence>
<dbReference type="CDD" id="cd01238">
    <property type="entry name" value="PH_Btk"/>
    <property type="match status" value="1"/>
</dbReference>
<keyword evidence="15" id="KW-0391">Immunity</keyword>
<dbReference type="FunFam" id="2.30.30.40:FF:000176">
    <property type="entry name" value="Tyrosine-protein kinase"/>
    <property type="match status" value="1"/>
</dbReference>
<dbReference type="CTD" id="3702"/>
<comment type="similarity">
    <text evidence="26">Belongs to the protein kinase superfamily. Tyr protein kinase family.</text>
</comment>
<evidence type="ECO:0000256" key="16">
    <source>
        <dbReference type="ARBA" id="ARBA00022999"/>
    </source>
</evidence>
<dbReference type="InterPro" id="IPR000719">
    <property type="entry name" value="Prot_kinase_dom"/>
</dbReference>
<comment type="subcellular location">
    <subcellularLocation>
        <location evidence="3">Cytoplasm</location>
    </subcellularLocation>
    <subcellularLocation>
        <location evidence="2">Nucleus</location>
    </subcellularLocation>
</comment>
<dbReference type="GO" id="GO:0004715">
    <property type="term" value="F:non-membrane spanning protein tyrosine kinase activity"/>
    <property type="evidence" value="ECO:0007669"/>
    <property type="project" value="UniProtKB-EC"/>
</dbReference>
<dbReference type="FunFam" id="1.10.510.10:FF:000052">
    <property type="entry name" value="Tyrosine-protein kinase"/>
    <property type="match status" value="1"/>
</dbReference>
<organism evidence="31 32">
    <name type="scientific">Microcaecilia unicolor</name>
    <dbReference type="NCBI Taxonomy" id="1415580"/>
    <lineage>
        <taxon>Eukaryota</taxon>
        <taxon>Metazoa</taxon>
        <taxon>Chordata</taxon>
        <taxon>Craniata</taxon>
        <taxon>Vertebrata</taxon>
        <taxon>Euteleostomi</taxon>
        <taxon>Amphibia</taxon>
        <taxon>Gymnophiona</taxon>
        <taxon>Siphonopidae</taxon>
        <taxon>Microcaecilia</taxon>
    </lineage>
</organism>
<dbReference type="PROSITE" id="PS50003">
    <property type="entry name" value="PH_DOMAIN"/>
    <property type="match status" value="1"/>
</dbReference>
<keyword evidence="6" id="KW-0597">Phosphoprotein</keyword>
<dbReference type="SUPFAM" id="SSF55550">
    <property type="entry name" value="SH2 domain"/>
    <property type="match status" value="1"/>
</dbReference>
<keyword evidence="16 22" id="KW-0727">SH2 domain</keyword>
<feature type="domain" description="SH3" evidence="28">
    <location>
        <begin position="171"/>
        <end position="231"/>
    </location>
</feature>
<evidence type="ECO:0000256" key="3">
    <source>
        <dbReference type="ARBA" id="ARBA00004496"/>
    </source>
</evidence>
<keyword evidence="11 26" id="KW-0418">Kinase</keyword>
<dbReference type="Gene3D" id="3.30.505.10">
    <property type="entry name" value="SH2 domain"/>
    <property type="match status" value="1"/>
</dbReference>
<evidence type="ECO:0000256" key="6">
    <source>
        <dbReference type="ARBA" id="ARBA00022553"/>
    </source>
</evidence>
<keyword evidence="19" id="KW-0539">Nucleus</keyword>
<evidence type="ECO:0000256" key="5">
    <source>
        <dbReference type="ARBA" id="ARBA00022490"/>
    </source>
</evidence>
<dbReference type="GeneID" id="115475773"/>
<evidence type="ECO:0000259" key="28">
    <source>
        <dbReference type="PROSITE" id="PS50002"/>
    </source>
</evidence>
<name>A0A6P7YJH1_9AMPH</name>
<dbReference type="PRINTS" id="PR00401">
    <property type="entry name" value="SH2DOMAIN"/>
</dbReference>
<keyword evidence="9 25" id="KW-0547">Nucleotide-binding</keyword>
<dbReference type="Pfam" id="PF07714">
    <property type="entry name" value="PK_Tyr_Ser-Thr"/>
    <property type="match status" value="1"/>
</dbReference>
<comment type="cofactor">
    <cofactor evidence="1">
        <name>Zn(2+)</name>
        <dbReference type="ChEBI" id="CHEBI:29105"/>
    </cofactor>
</comment>
<dbReference type="InterPro" id="IPR011993">
    <property type="entry name" value="PH-like_dom_sf"/>
</dbReference>
<dbReference type="InterPro" id="IPR001245">
    <property type="entry name" value="Ser-Thr/Tyr_kinase_cat_dom"/>
</dbReference>
<feature type="domain" description="PH" evidence="29">
    <location>
        <begin position="4"/>
        <end position="111"/>
    </location>
</feature>
<dbReference type="InterPro" id="IPR008266">
    <property type="entry name" value="Tyr_kinase_AS"/>
</dbReference>
<evidence type="ECO:0000313" key="32">
    <source>
        <dbReference type="RefSeq" id="XP_030067607.1"/>
    </source>
</evidence>
<dbReference type="InterPro" id="IPR036860">
    <property type="entry name" value="SH2_dom_sf"/>
</dbReference>
<dbReference type="RefSeq" id="XP_030067607.1">
    <property type="nucleotide sequence ID" value="XM_030211747.1"/>
</dbReference>
<dbReference type="PRINTS" id="PR00109">
    <property type="entry name" value="TYRKINASE"/>
</dbReference>
<dbReference type="Pfam" id="PF00017">
    <property type="entry name" value="SH2"/>
    <property type="match status" value="1"/>
</dbReference>
<dbReference type="GO" id="GO:0002250">
    <property type="term" value="P:adaptive immune response"/>
    <property type="evidence" value="ECO:0007669"/>
    <property type="project" value="UniProtKB-KW"/>
</dbReference>
<dbReference type="SMART" id="SM00252">
    <property type="entry name" value="SH2"/>
    <property type="match status" value="1"/>
</dbReference>
<evidence type="ECO:0000256" key="20">
    <source>
        <dbReference type="ARBA" id="ARBA00051245"/>
    </source>
</evidence>
<evidence type="ECO:0000256" key="19">
    <source>
        <dbReference type="ARBA" id="ARBA00023242"/>
    </source>
</evidence>
<dbReference type="Gene3D" id="1.10.510.10">
    <property type="entry name" value="Transferase(Phosphotransferase) domain 1"/>
    <property type="match status" value="1"/>
</dbReference>
<evidence type="ECO:0000256" key="2">
    <source>
        <dbReference type="ARBA" id="ARBA00004123"/>
    </source>
</evidence>
<evidence type="ECO:0000259" key="27">
    <source>
        <dbReference type="PROSITE" id="PS50001"/>
    </source>
</evidence>
<evidence type="ECO:0000256" key="25">
    <source>
        <dbReference type="PROSITE-ProRule" id="PRU10141"/>
    </source>
</evidence>
<dbReference type="InterPro" id="IPR017441">
    <property type="entry name" value="Protein_kinase_ATP_BS"/>
</dbReference>
<evidence type="ECO:0000256" key="8">
    <source>
        <dbReference type="ARBA" id="ARBA00022723"/>
    </source>
</evidence>
<dbReference type="InterPro" id="IPR050198">
    <property type="entry name" value="Non-receptor_tyrosine_kinases"/>
</dbReference>
<keyword evidence="10 24" id="KW-0863">Zinc-finger</keyword>
<keyword evidence="17" id="KW-1064">Adaptive immunity</keyword>
<dbReference type="Gene3D" id="2.30.30.40">
    <property type="entry name" value="SH3 Domains"/>
    <property type="match status" value="1"/>
</dbReference>
<evidence type="ECO:0000256" key="26">
    <source>
        <dbReference type="RuleBase" id="RU362096"/>
    </source>
</evidence>
<evidence type="ECO:0000256" key="12">
    <source>
        <dbReference type="ARBA" id="ARBA00022833"/>
    </source>
</evidence>
<dbReference type="GO" id="GO:0005829">
    <property type="term" value="C:cytosol"/>
    <property type="evidence" value="ECO:0007669"/>
    <property type="project" value="UniProtKB-ARBA"/>
</dbReference>
<comment type="subunit">
    <text evidence="21">Homooligomerizes; this association negatively regulates kinase activity. Interacts with PPIA/CYPA; this interaction regulates TCR signal strength via a proline-directed conformational switch in ITK. Interacts with THEMIS. Interacts with FASLG. Interacts with VAV1; this interaction is important for VAV1 localization and TCR-induced actin polarization. Interacts with TBX21.</text>
</comment>
<keyword evidence="14" id="KW-0832">Ubl conjugation</keyword>
<evidence type="ECO:0000256" key="7">
    <source>
        <dbReference type="ARBA" id="ARBA00022679"/>
    </source>
</evidence>
<evidence type="ECO:0000256" key="18">
    <source>
        <dbReference type="ARBA" id="ARBA00023137"/>
    </source>
</evidence>
<dbReference type="FunCoup" id="A0A6P7YJH1">
    <property type="interactions" value="1770"/>
</dbReference>
<keyword evidence="13 25" id="KW-0067">ATP-binding</keyword>
<dbReference type="PROSITE" id="PS51113">
    <property type="entry name" value="ZF_BTK"/>
    <property type="match status" value="1"/>
</dbReference>
<dbReference type="FunFam" id="3.30.505.10:FF:000061">
    <property type="entry name" value="Tyrosine-protein kinase"/>
    <property type="match status" value="1"/>
</dbReference>
<evidence type="ECO:0000259" key="30">
    <source>
        <dbReference type="PROSITE" id="PS50011"/>
    </source>
</evidence>